<dbReference type="Pfam" id="PF00231">
    <property type="entry name" value="ATP-synt"/>
    <property type="match status" value="1"/>
</dbReference>
<reference evidence="11 12" key="1">
    <citation type="submission" date="2019-01" db="EMBL/GenBank/DDBJ databases">
        <authorList>
            <consortium name="Pathogen Informatics"/>
        </authorList>
    </citation>
    <scope>NUCLEOTIDE SEQUENCE [LARGE SCALE GENOMIC DNA]</scope>
    <source>
        <strain evidence="11 12">NCTC10122</strain>
    </source>
</reference>
<dbReference type="RefSeq" id="WP_129687566.1">
    <property type="nucleotide sequence ID" value="NZ_LR214970.1"/>
</dbReference>
<organism evidence="11 12">
    <name type="scientific">Mycoplasmopsis bovigenitalium</name>
    <dbReference type="NCBI Taxonomy" id="2112"/>
    <lineage>
        <taxon>Bacteria</taxon>
        <taxon>Bacillati</taxon>
        <taxon>Mycoplasmatota</taxon>
        <taxon>Mycoplasmoidales</taxon>
        <taxon>Metamycoplasmataceae</taxon>
        <taxon>Mycoplasmopsis</taxon>
    </lineage>
</organism>
<keyword evidence="4 10" id="KW-0813">Transport</keyword>
<comment type="similarity">
    <text evidence="3 10">Belongs to the ATPase gamma chain family.</text>
</comment>
<dbReference type="EMBL" id="LR214970">
    <property type="protein sequence ID" value="VEU60633.1"/>
    <property type="molecule type" value="Genomic_DNA"/>
</dbReference>
<keyword evidence="9 10" id="KW-0066">ATP synthesis</keyword>
<evidence type="ECO:0000313" key="11">
    <source>
        <dbReference type="EMBL" id="VEU60633.1"/>
    </source>
</evidence>
<evidence type="ECO:0000256" key="8">
    <source>
        <dbReference type="ARBA" id="ARBA00023196"/>
    </source>
</evidence>
<evidence type="ECO:0000313" key="12">
    <source>
        <dbReference type="Proteomes" id="UP000290942"/>
    </source>
</evidence>
<comment type="function">
    <text evidence="1 10">Produces ATP from ADP in the presence of a proton gradient across the membrane. The gamma chain is believed to be important in regulating ATPase activity and the flow of protons through the CF(0) complex.</text>
</comment>
<dbReference type="InterPro" id="IPR023632">
    <property type="entry name" value="ATP_synth_F1_gsu_CS"/>
</dbReference>
<gene>
    <name evidence="10 11" type="primary">atpG</name>
    <name evidence="11" type="ORF">NCTC10122_00231</name>
</gene>
<evidence type="ECO:0000256" key="7">
    <source>
        <dbReference type="ARBA" id="ARBA00023136"/>
    </source>
</evidence>
<keyword evidence="10" id="KW-1003">Cell membrane</keyword>
<protein>
    <recommendedName>
        <fullName evidence="10">ATP synthase gamma chain</fullName>
    </recommendedName>
    <alternativeName>
        <fullName evidence="10">ATP synthase F1 sector gamma subunit</fullName>
    </alternativeName>
    <alternativeName>
        <fullName evidence="10">F-ATPase gamma subunit</fullName>
    </alternativeName>
</protein>
<dbReference type="InterPro" id="IPR035968">
    <property type="entry name" value="ATP_synth_F1_ATPase_gsu"/>
</dbReference>
<evidence type="ECO:0000256" key="6">
    <source>
        <dbReference type="ARBA" id="ARBA00023065"/>
    </source>
</evidence>
<dbReference type="GO" id="GO:0016787">
    <property type="term" value="F:hydrolase activity"/>
    <property type="evidence" value="ECO:0007669"/>
    <property type="project" value="UniProtKB-KW"/>
</dbReference>
<keyword evidence="5 10" id="KW-0375">Hydrogen ion transport</keyword>
<comment type="subcellular location">
    <subcellularLocation>
        <location evidence="10">Cell membrane</location>
        <topology evidence="10">Peripheral membrane protein</topology>
    </subcellularLocation>
    <subcellularLocation>
        <location evidence="2">Membrane</location>
        <topology evidence="2">Peripheral membrane protein</topology>
    </subcellularLocation>
</comment>
<dbReference type="GO" id="GO:0005524">
    <property type="term" value="F:ATP binding"/>
    <property type="evidence" value="ECO:0007669"/>
    <property type="project" value="UniProtKB-UniRule"/>
</dbReference>
<evidence type="ECO:0000256" key="5">
    <source>
        <dbReference type="ARBA" id="ARBA00022781"/>
    </source>
</evidence>
<accession>A0A449A8L6</accession>
<dbReference type="PRINTS" id="PR00126">
    <property type="entry name" value="ATPASEGAMMA"/>
</dbReference>
<comment type="subunit">
    <text evidence="10">F-type ATPases have 2 components, CF(1) - the catalytic core - and CF(0) - the membrane proton channel. CF(1) has five subunits: alpha(3), beta(3), gamma(1), delta(1), epsilon(1). CF(0) has three main subunits: a, b and c.</text>
</comment>
<dbReference type="Gene3D" id="1.10.287.80">
    <property type="entry name" value="ATP synthase, gamma subunit, helix hairpin domain"/>
    <property type="match status" value="1"/>
</dbReference>
<evidence type="ECO:0000256" key="9">
    <source>
        <dbReference type="ARBA" id="ARBA00023310"/>
    </source>
</evidence>
<dbReference type="HAMAP" id="MF_00815">
    <property type="entry name" value="ATP_synth_gamma_bact"/>
    <property type="match status" value="1"/>
</dbReference>
<evidence type="ECO:0000256" key="2">
    <source>
        <dbReference type="ARBA" id="ARBA00004170"/>
    </source>
</evidence>
<keyword evidence="6 10" id="KW-0406">Ion transport</keyword>
<evidence type="ECO:0000256" key="3">
    <source>
        <dbReference type="ARBA" id="ARBA00007681"/>
    </source>
</evidence>
<dbReference type="PANTHER" id="PTHR11693">
    <property type="entry name" value="ATP SYNTHASE GAMMA CHAIN"/>
    <property type="match status" value="1"/>
</dbReference>
<dbReference type="NCBIfam" id="TIGR01146">
    <property type="entry name" value="ATPsyn_F1gamma"/>
    <property type="match status" value="1"/>
</dbReference>
<dbReference type="SUPFAM" id="SSF52943">
    <property type="entry name" value="ATP synthase (F1-ATPase), gamma subunit"/>
    <property type="match status" value="1"/>
</dbReference>
<keyword evidence="11" id="KW-0378">Hydrolase</keyword>
<evidence type="ECO:0000256" key="4">
    <source>
        <dbReference type="ARBA" id="ARBA00022448"/>
    </source>
</evidence>
<evidence type="ECO:0000256" key="10">
    <source>
        <dbReference type="HAMAP-Rule" id="MF_00815"/>
    </source>
</evidence>
<dbReference type="CDD" id="cd12151">
    <property type="entry name" value="F1-ATPase_gamma"/>
    <property type="match status" value="1"/>
</dbReference>
<dbReference type="GO" id="GO:0045259">
    <property type="term" value="C:proton-transporting ATP synthase complex"/>
    <property type="evidence" value="ECO:0007669"/>
    <property type="project" value="UniProtKB-KW"/>
</dbReference>
<dbReference type="GO" id="GO:0046933">
    <property type="term" value="F:proton-transporting ATP synthase activity, rotational mechanism"/>
    <property type="evidence" value="ECO:0007669"/>
    <property type="project" value="UniProtKB-UniRule"/>
</dbReference>
<dbReference type="InterPro" id="IPR000131">
    <property type="entry name" value="ATP_synth_F1_gsu"/>
</dbReference>
<dbReference type="Proteomes" id="UP000290942">
    <property type="component" value="Chromosome"/>
</dbReference>
<dbReference type="PROSITE" id="PS00153">
    <property type="entry name" value="ATPASE_GAMMA"/>
    <property type="match status" value="1"/>
</dbReference>
<evidence type="ECO:0000256" key="1">
    <source>
        <dbReference type="ARBA" id="ARBA00003456"/>
    </source>
</evidence>
<keyword evidence="8 10" id="KW-0139">CF(1)</keyword>
<dbReference type="Gene3D" id="3.40.1380.10">
    <property type="match status" value="1"/>
</dbReference>
<dbReference type="GO" id="GO:0042777">
    <property type="term" value="P:proton motive force-driven plasma membrane ATP synthesis"/>
    <property type="evidence" value="ECO:0007669"/>
    <property type="project" value="UniProtKB-UniRule"/>
</dbReference>
<dbReference type="GO" id="GO:0005886">
    <property type="term" value="C:plasma membrane"/>
    <property type="evidence" value="ECO:0007669"/>
    <property type="project" value="UniProtKB-SubCell"/>
</dbReference>
<dbReference type="PANTHER" id="PTHR11693:SF22">
    <property type="entry name" value="ATP SYNTHASE SUBUNIT GAMMA, MITOCHONDRIAL"/>
    <property type="match status" value="1"/>
</dbReference>
<name>A0A449A8L6_9BACT</name>
<keyword evidence="7 10" id="KW-0472">Membrane</keyword>
<sequence>MSSLQKIKTRIETVHSIRKITHAMELVSTSKMRKARDHFNDVNSYFEQVRNIINIYLANTPESEVDNFLLRKNIEKRLIIVVTSDLGLAGSYNSNVIKLARNIINDNDKIIVIGDKGQILVQKYRTNILHHYSWENNASTDLSSMVVEDALELIRQNEIGSISIIYNEFINNLIQQEQCKEIWPLSLKYEHFGENKIKKIIEFEPNQHNVSVSLAQAYLNASMAQAFASGVLSEFAARRTAMESANNNADELIKNLNQDYNRKRQGNITQELNEIVGGANAV</sequence>
<proteinExistence type="inferred from homology"/>
<dbReference type="AlphaFoldDB" id="A0A449A8L6"/>